<organism evidence="2 3">
    <name type="scientific">Polyplosphaeria fusca</name>
    <dbReference type="NCBI Taxonomy" id="682080"/>
    <lineage>
        <taxon>Eukaryota</taxon>
        <taxon>Fungi</taxon>
        <taxon>Dikarya</taxon>
        <taxon>Ascomycota</taxon>
        <taxon>Pezizomycotina</taxon>
        <taxon>Dothideomycetes</taxon>
        <taxon>Pleosporomycetidae</taxon>
        <taxon>Pleosporales</taxon>
        <taxon>Tetraplosphaeriaceae</taxon>
        <taxon>Polyplosphaeria</taxon>
    </lineage>
</organism>
<comment type="caution">
    <text evidence="2">The sequence shown here is derived from an EMBL/GenBank/DDBJ whole genome shotgun (WGS) entry which is preliminary data.</text>
</comment>
<dbReference type="EMBL" id="ML996152">
    <property type="protein sequence ID" value="KAF2734065.1"/>
    <property type="molecule type" value="Genomic_DNA"/>
</dbReference>
<evidence type="ECO:0000313" key="2">
    <source>
        <dbReference type="EMBL" id="KAF2734065.1"/>
    </source>
</evidence>
<evidence type="ECO:0000256" key="1">
    <source>
        <dbReference type="SAM" id="SignalP"/>
    </source>
</evidence>
<feature type="chain" id="PRO_5040153275" evidence="1">
    <location>
        <begin position="24"/>
        <end position="189"/>
    </location>
</feature>
<protein>
    <submittedName>
        <fullName evidence="2">Uncharacterized protein</fullName>
    </submittedName>
</protein>
<sequence length="189" mass="21375">MPNYRFNIFALISLASATAIAFSFHIPSTKHAYCTFQASQTRMCSLDPLSPSTHWTYISIPSIQNSAGATVVNVLSRRPANQHNSLIRLDHPWEIAIPKKVKGLTVQDGRAEPWERTSPLLVTSDEESSDAVVGFEFRGVTWNTRRGMEDANGEQRAWCEVDEWDKPPFECGHGHIMTRNRYMKCSFPC</sequence>
<dbReference type="Proteomes" id="UP000799444">
    <property type="component" value="Unassembled WGS sequence"/>
</dbReference>
<keyword evidence="3" id="KW-1185">Reference proteome</keyword>
<dbReference type="AlphaFoldDB" id="A0A9P4QZ07"/>
<keyword evidence="1" id="KW-0732">Signal</keyword>
<proteinExistence type="predicted"/>
<name>A0A9P4QZ07_9PLEO</name>
<gene>
    <name evidence="2" type="ORF">EJ04DRAFT_552885</name>
</gene>
<accession>A0A9P4QZ07</accession>
<evidence type="ECO:0000313" key="3">
    <source>
        <dbReference type="Proteomes" id="UP000799444"/>
    </source>
</evidence>
<reference evidence="2" key="1">
    <citation type="journal article" date="2020" name="Stud. Mycol.">
        <title>101 Dothideomycetes genomes: a test case for predicting lifestyles and emergence of pathogens.</title>
        <authorList>
            <person name="Haridas S."/>
            <person name="Albert R."/>
            <person name="Binder M."/>
            <person name="Bloem J."/>
            <person name="Labutti K."/>
            <person name="Salamov A."/>
            <person name="Andreopoulos B."/>
            <person name="Baker S."/>
            <person name="Barry K."/>
            <person name="Bills G."/>
            <person name="Bluhm B."/>
            <person name="Cannon C."/>
            <person name="Castanera R."/>
            <person name="Culley D."/>
            <person name="Daum C."/>
            <person name="Ezra D."/>
            <person name="Gonzalez J."/>
            <person name="Henrissat B."/>
            <person name="Kuo A."/>
            <person name="Liang C."/>
            <person name="Lipzen A."/>
            <person name="Lutzoni F."/>
            <person name="Magnuson J."/>
            <person name="Mondo S."/>
            <person name="Nolan M."/>
            <person name="Ohm R."/>
            <person name="Pangilinan J."/>
            <person name="Park H.-J."/>
            <person name="Ramirez L."/>
            <person name="Alfaro M."/>
            <person name="Sun H."/>
            <person name="Tritt A."/>
            <person name="Yoshinaga Y."/>
            <person name="Zwiers L.-H."/>
            <person name="Turgeon B."/>
            <person name="Goodwin S."/>
            <person name="Spatafora J."/>
            <person name="Crous P."/>
            <person name="Grigoriev I."/>
        </authorList>
    </citation>
    <scope>NUCLEOTIDE SEQUENCE</scope>
    <source>
        <strain evidence="2">CBS 125425</strain>
    </source>
</reference>
<feature type="signal peptide" evidence="1">
    <location>
        <begin position="1"/>
        <end position="23"/>
    </location>
</feature>